<protein>
    <submittedName>
        <fullName evidence="3">CPBP family intramembrane metalloprotease</fullName>
    </submittedName>
</protein>
<feature type="transmembrane region" description="Helical" evidence="1">
    <location>
        <begin position="138"/>
        <end position="158"/>
    </location>
</feature>
<dbReference type="RefSeq" id="WP_038106226.1">
    <property type="nucleotide sequence ID" value="NZ_JHEG04000001.1"/>
</dbReference>
<comment type="caution">
    <text evidence="3">The sequence shown here is derived from an EMBL/GenBank/DDBJ whole genome shotgun (WGS) entry which is preliminary data.</text>
</comment>
<keyword evidence="4" id="KW-1185">Reference proteome</keyword>
<keyword evidence="3" id="KW-0482">Metalloprotease</keyword>
<reference evidence="3" key="2">
    <citation type="submission" date="2019-11" db="EMBL/GenBank/DDBJ databases">
        <title>Improved Assembly of Tolypothrix boutellei genome.</title>
        <authorList>
            <person name="Sarangi A.N."/>
            <person name="Mukherjee M."/>
            <person name="Ghosh S."/>
            <person name="Singh D."/>
            <person name="Das A."/>
            <person name="Kant S."/>
            <person name="Prusty A."/>
            <person name="Tripathy S."/>
        </authorList>
    </citation>
    <scope>NUCLEOTIDE SEQUENCE</scope>
    <source>
        <strain evidence="3">VB521301</strain>
    </source>
</reference>
<proteinExistence type="predicted"/>
<accession>A0A8S9T4F7</accession>
<feature type="transmembrane region" description="Helical" evidence="1">
    <location>
        <begin position="77"/>
        <end position="99"/>
    </location>
</feature>
<name>A0A8S9T4F7_9CYAN</name>
<dbReference type="InterPro" id="IPR003675">
    <property type="entry name" value="Rce1/LyrA-like_dom"/>
</dbReference>
<evidence type="ECO:0000313" key="4">
    <source>
        <dbReference type="Proteomes" id="UP000029738"/>
    </source>
</evidence>
<keyword evidence="1" id="KW-0472">Membrane</keyword>
<reference evidence="3" key="1">
    <citation type="journal article" date="2015" name="Genome Announc.">
        <title>Draft Genome Sequence of Tolypothrix boutellei Strain VB521301.</title>
        <authorList>
            <person name="Chandrababunaidu M.M."/>
            <person name="Singh D."/>
            <person name="Sen D."/>
            <person name="Bhan S."/>
            <person name="Das S."/>
            <person name="Gupta A."/>
            <person name="Adhikary S.P."/>
            <person name="Tripathy S."/>
        </authorList>
    </citation>
    <scope>NUCLEOTIDE SEQUENCE</scope>
    <source>
        <strain evidence="3">VB521301</strain>
    </source>
</reference>
<dbReference type="PANTHER" id="PTHR35797:SF1">
    <property type="entry name" value="PROTEASE"/>
    <property type="match status" value="1"/>
</dbReference>
<keyword evidence="1" id="KW-1133">Transmembrane helix</keyword>
<gene>
    <name evidence="3" type="ORF">DA73_0400016735</name>
</gene>
<evidence type="ECO:0000259" key="2">
    <source>
        <dbReference type="Pfam" id="PF02517"/>
    </source>
</evidence>
<keyword evidence="3" id="KW-0645">Protease</keyword>
<sequence>MNKNIKKALLLIVFTFLINYSLIIFYLAIGGKWVIPGSFIVTGVYMFVPMLVAIIIQKLFYKQSLKSLGLSWNLNTWFLVAWLLPLIIVFATLGISLLFPGVKYSPNPIAALEQFKSVIPSEELQQIESDLAAVPDNALIFTSIVQGLIAGVTINAVFAFGEELGWRGLLQTELNFIGFWKSSAIIGLTWGVWHAPLILQGHNYPQHPQIGVFMMVVLTLLLSPIFSYITMKSKSVIAAAIMHGTLNAIAGLPVLLTEGGNDLTVGMSGFAGFIAIAIVVICLFTYDYFLAKEPLMSK</sequence>
<keyword evidence="1" id="KW-0812">Transmembrane</keyword>
<dbReference type="GO" id="GO:0080120">
    <property type="term" value="P:CAAX-box protein maturation"/>
    <property type="evidence" value="ECO:0007669"/>
    <property type="project" value="UniProtKB-ARBA"/>
</dbReference>
<feature type="transmembrane region" description="Helical" evidence="1">
    <location>
        <begin position="9"/>
        <end position="29"/>
    </location>
</feature>
<dbReference type="Proteomes" id="UP000029738">
    <property type="component" value="Unassembled WGS sequence"/>
</dbReference>
<evidence type="ECO:0000313" key="3">
    <source>
        <dbReference type="EMBL" id="KAF3886948.1"/>
    </source>
</evidence>
<feature type="transmembrane region" description="Helical" evidence="1">
    <location>
        <begin position="35"/>
        <end position="56"/>
    </location>
</feature>
<dbReference type="GO" id="GO:0008237">
    <property type="term" value="F:metallopeptidase activity"/>
    <property type="evidence" value="ECO:0007669"/>
    <property type="project" value="UniProtKB-KW"/>
</dbReference>
<feature type="domain" description="CAAX prenyl protease 2/Lysostaphin resistance protein A-like" evidence="2">
    <location>
        <begin position="148"/>
        <end position="249"/>
    </location>
</feature>
<feature type="transmembrane region" description="Helical" evidence="1">
    <location>
        <begin position="236"/>
        <end position="256"/>
    </location>
</feature>
<evidence type="ECO:0000256" key="1">
    <source>
        <dbReference type="SAM" id="Phobius"/>
    </source>
</evidence>
<dbReference type="GO" id="GO:0004175">
    <property type="term" value="F:endopeptidase activity"/>
    <property type="evidence" value="ECO:0007669"/>
    <property type="project" value="UniProtKB-ARBA"/>
</dbReference>
<dbReference type="EMBL" id="JHEG04000001">
    <property type="protein sequence ID" value="KAF3886948.1"/>
    <property type="molecule type" value="Genomic_DNA"/>
</dbReference>
<dbReference type="AlphaFoldDB" id="A0A8S9T4F7"/>
<feature type="transmembrane region" description="Helical" evidence="1">
    <location>
        <begin position="210"/>
        <end position="229"/>
    </location>
</feature>
<feature type="transmembrane region" description="Helical" evidence="1">
    <location>
        <begin position="179"/>
        <end position="198"/>
    </location>
</feature>
<feature type="transmembrane region" description="Helical" evidence="1">
    <location>
        <begin position="268"/>
        <end position="289"/>
    </location>
</feature>
<organism evidence="3 4">
    <name type="scientific">Tolypothrix bouteillei VB521301</name>
    <dbReference type="NCBI Taxonomy" id="1479485"/>
    <lineage>
        <taxon>Bacteria</taxon>
        <taxon>Bacillati</taxon>
        <taxon>Cyanobacteriota</taxon>
        <taxon>Cyanophyceae</taxon>
        <taxon>Nostocales</taxon>
        <taxon>Tolypothrichaceae</taxon>
        <taxon>Tolypothrix</taxon>
    </lineage>
</organism>
<dbReference type="InterPro" id="IPR042150">
    <property type="entry name" value="MmRce1-like"/>
</dbReference>
<dbReference type="PANTHER" id="PTHR35797">
    <property type="entry name" value="PROTEASE-RELATED"/>
    <property type="match status" value="1"/>
</dbReference>
<dbReference type="Pfam" id="PF02517">
    <property type="entry name" value="Rce1-like"/>
    <property type="match status" value="1"/>
</dbReference>
<keyword evidence="3" id="KW-0378">Hydrolase</keyword>